<dbReference type="InterPro" id="IPR019269">
    <property type="entry name" value="BLOC1_su2"/>
</dbReference>
<name>S8E3A9_9LAMI</name>
<dbReference type="AlphaFoldDB" id="S8E3A9"/>
<proteinExistence type="inferred from homology"/>
<gene>
    <name evidence="2" type="ORF">M569_04570</name>
</gene>
<evidence type="ECO:0008006" key="4">
    <source>
        <dbReference type="Google" id="ProtNLM"/>
    </source>
</evidence>
<organism evidence="2 3">
    <name type="scientific">Genlisea aurea</name>
    <dbReference type="NCBI Taxonomy" id="192259"/>
    <lineage>
        <taxon>Eukaryota</taxon>
        <taxon>Viridiplantae</taxon>
        <taxon>Streptophyta</taxon>
        <taxon>Embryophyta</taxon>
        <taxon>Tracheophyta</taxon>
        <taxon>Spermatophyta</taxon>
        <taxon>Magnoliopsida</taxon>
        <taxon>eudicotyledons</taxon>
        <taxon>Gunneridae</taxon>
        <taxon>Pentapetalae</taxon>
        <taxon>asterids</taxon>
        <taxon>lamiids</taxon>
        <taxon>Lamiales</taxon>
        <taxon>Lentibulariaceae</taxon>
        <taxon>Genlisea</taxon>
    </lineage>
</organism>
<evidence type="ECO:0000313" key="3">
    <source>
        <dbReference type="Proteomes" id="UP000015453"/>
    </source>
</evidence>
<comment type="caution">
    <text evidence="2">The sequence shown here is derived from an EMBL/GenBank/DDBJ whole genome shotgun (WGS) entry which is preliminary data.</text>
</comment>
<protein>
    <recommendedName>
        <fullName evidence="4">Biogenesis of lysosome-related organelles complex 1 subunit 2</fullName>
    </recommendedName>
</protein>
<evidence type="ECO:0000313" key="2">
    <source>
        <dbReference type="EMBL" id="EPS70193.1"/>
    </source>
</evidence>
<sequence length="115" mass="13108">MGRDELAESLEHIFACVSDMIKGELQGSNTALELLEKMNLRVADKYKGYGDVACGLRVFMDQLKSKSSSFDQYIKQLDQIEQQVTELEAIISMLDKYITSLETKMKSVYHHVPNK</sequence>
<dbReference type="PANTHER" id="PTHR47882:SF1">
    <property type="entry name" value="BIOGENESIS OF LYSOSOME-RELATED ORGANELLES COMPLEX 1 SUBUNIT 2"/>
    <property type="match status" value="1"/>
</dbReference>
<dbReference type="EMBL" id="AUSU01001784">
    <property type="protein sequence ID" value="EPS70193.1"/>
    <property type="molecule type" value="Genomic_DNA"/>
</dbReference>
<dbReference type="Pfam" id="PF10046">
    <property type="entry name" value="BLOC1_2"/>
    <property type="match status" value="1"/>
</dbReference>
<dbReference type="OrthoDB" id="444265at2759"/>
<dbReference type="Proteomes" id="UP000015453">
    <property type="component" value="Unassembled WGS sequence"/>
</dbReference>
<comment type="similarity">
    <text evidence="1">Belongs to the BLOC1S2 family.</text>
</comment>
<reference evidence="2 3" key="1">
    <citation type="journal article" date="2013" name="BMC Genomics">
        <title>The miniature genome of a carnivorous plant Genlisea aurea contains a low number of genes and short non-coding sequences.</title>
        <authorList>
            <person name="Leushkin E.V."/>
            <person name="Sutormin R.A."/>
            <person name="Nabieva E.R."/>
            <person name="Penin A.A."/>
            <person name="Kondrashov A.S."/>
            <person name="Logacheva M.D."/>
        </authorList>
    </citation>
    <scope>NUCLEOTIDE SEQUENCE [LARGE SCALE GENOMIC DNA]</scope>
</reference>
<dbReference type="PANTHER" id="PTHR47882">
    <property type="entry name" value="BIOGENESIS OF LYSOSOME-RELATED ORGANELLES COMPLEX 1 SUBUNIT 2"/>
    <property type="match status" value="1"/>
</dbReference>
<accession>S8E3A9</accession>
<evidence type="ECO:0000256" key="1">
    <source>
        <dbReference type="ARBA" id="ARBA00008468"/>
    </source>
</evidence>
<keyword evidence="3" id="KW-1185">Reference proteome</keyword>